<keyword evidence="4 7" id="KW-0663">Pyridoxal phosphate</keyword>
<evidence type="ECO:0000256" key="4">
    <source>
        <dbReference type="ARBA" id="ARBA00022898"/>
    </source>
</evidence>
<dbReference type="EMBL" id="MEHJ01000002">
    <property type="protein sequence ID" value="OEJ21420.1"/>
    <property type="molecule type" value="Genomic_DNA"/>
</dbReference>
<dbReference type="RefSeq" id="WP_069934110.1">
    <property type="nucleotide sequence ID" value="NZ_MEHJ01000002.1"/>
</dbReference>
<organism evidence="8 9">
    <name type="scientific">Streptomyces agglomeratus</name>
    <dbReference type="NCBI Taxonomy" id="285458"/>
    <lineage>
        <taxon>Bacteria</taxon>
        <taxon>Bacillati</taxon>
        <taxon>Actinomycetota</taxon>
        <taxon>Actinomycetes</taxon>
        <taxon>Kitasatosporales</taxon>
        <taxon>Streptomycetaceae</taxon>
        <taxon>Streptomyces</taxon>
    </lineage>
</organism>
<dbReference type="InterPro" id="IPR015422">
    <property type="entry name" value="PyrdxlP-dep_Trfase_small"/>
</dbReference>
<evidence type="ECO:0000313" key="9">
    <source>
        <dbReference type="Proteomes" id="UP000095759"/>
    </source>
</evidence>
<dbReference type="CDD" id="cd00616">
    <property type="entry name" value="AHBA_syn"/>
    <property type="match status" value="1"/>
</dbReference>
<dbReference type="InterPro" id="IPR000653">
    <property type="entry name" value="DegT/StrS_aminotransferase"/>
</dbReference>
<dbReference type="GO" id="GO:0008483">
    <property type="term" value="F:transaminase activity"/>
    <property type="evidence" value="ECO:0007669"/>
    <property type="project" value="UniProtKB-KW"/>
</dbReference>
<dbReference type="STRING" id="285458.BGM19_38575"/>
<evidence type="ECO:0000256" key="3">
    <source>
        <dbReference type="ARBA" id="ARBA00022679"/>
    </source>
</evidence>
<comment type="cofactor">
    <cofactor evidence="1">
        <name>pyridoxal 5'-phosphate</name>
        <dbReference type="ChEBI" id="CHEBI:597326"/>
    </cofactor>
</comment>
<feature type="modified residue" description="N6-(pyridoxal phosphate)lysine" evidence="7">
    <location>
        <position position="188"/>
    </location>
</feature>
<evidence type="ECO:0000256" key="2">
    <source>
        <dbReference type="ARBA" id="ARBA00022576"/>
    </source>
</evidence>
<dbReference type="GO" id="GO:0030170">
    <property type="term" value="F:pyridoxal phosphate binding"/>
    <property type="evidence" value="ECO:0007669"/>
    <property type="project" value="TreeGrafter"/>
</dbReference>
<dbReference type="InterPro" id="IPR015421">
    <property type="entry name" value="PyrdxlP-dep_Trfase_major"/>
</dbReference>
<dbReference type="PIRSF" id="PIRSF000390">
    <property type="entry name" value="PLP_StrS"/>
    <property type="match status" value="1"/>
</dbReference>
<keyword evidence="9" id="KW-1185">Reference proteome</keyword>
<dbReference type="SUPFAM" id="SSF53383">
    <property type="entry name" value="PLP-dependent transferases"/>
    <property type="match status" value="1"/>
</dbReference>
<dbReference type="PANTHER" id="PTHR30244:SF34">
    <property type="entry name" value="DTDP-4-AMINO-4,6-DIDEOXYGALACTOSE TRANSAMINASE"/>
    <property type="match status" value="1"/>
</dbReference>
<comment type="caution">
    <text evidence="8">The sequence shown here is derived from an EMBL/GenBank/DDBJ whole genome shotgun (WGS) entry which is preliminary data.</text>
</comment>
<evidence type="ECO:0000313" key="8">
    <source>
        <dbReference type="EMBL" id="OEJ21420.1"/>
    </source>
</evidence>
<keyword evidence="2 8" id="KW-0032">Aminotransferase</keyword>
<dbReference type="Proteomes" id="UP000095759">
    <property type="component" value="Unassembled WGS sequence"/>
</dbReference>
<dbReference type="InterPro" id="IPR015424">
    <property type="entry name" value="PyrdxlP-dep_Trfase"/>
</dbReference>
<evidence type="ECO:0000256" key="5">
    <source>
        <dbReference type="ARBA" id="ARBA00038398"/>
    </source>
</evidence>
<sequence length="409" mass="43516">MSGLPSDQDASGRLLGSEERDLLESVIKSGVLNSTRGRFVAELESRLGELLDGACVVACSSGTAAVHTALAALDPEPGSEVITSAVTDFGAVAPLLWQGCIPVFADVDPRTLNVTPASVEDRISPRTCAIVVTHLLGNPADVPGIATVARAHGIPVVEDCSQAYGATLDSRPVGTLADIACFSLQQTKHITTGEGGFVSTRVGALGDRIHQFVNKARNYADPEPEHHFLAMNYRMTELQGAVGVAQLAKLTEVVSRRRSLAGRLTAALEGHEGLSTATVLRNSASHSFWRFPVHVDSGTVPGGMQALARALKAAGVPCAAGYQRPAFEWRAIKEQRTFGTSRYPFTLAHPQAVDYAPHRFKGTHEGLRNVVVLPWNECYTEAHVERIGAVLSAVHGELTGHGEGIARRE</sequence>
<feature type="active site" description="Proton acceptor" evidence="6">
    <location>
        <position position="188"/>
    </location>
</feature>
<dbReference type="GO" id="GO:0000271">
    <property type="term" value="P:polysaccharide biosynthetic process"/>
    <property type="evidence" value="ECO:0007669"/>
    <property type="project" value="TreeGrafter"/>
</dbReference>
<dbReference type="Pfam" id="PF01041">
    <property type="entry name" value="DegT_DnrJ_EryC1"/>
    <property type="match status" value="1"/>
</dbReference>
<dbReference type="Gene3D" id="3.40.640.10">
    <property type="entry name" value="Type I PLP-dependent aspartate aminotransferase-like (Major domain)"/>
    <property type="match status" value="1"/>
</dbReference>
<proteinExistence type="inferred from homology"/>
<evidence type="ECO:0000256" key="1">
    <source>
        <dbReference type="ARBA" id="ARBA00001933"/>
    </source>
</evidence>
<evidence type="ECO:0000256" key="6">
    <source>
        <dbReference type="PIRSR" id="PIRSR000390-1"/>
    </source>
</evidence>
<dbReference type="OrthoDB" id="5342089at2"/>
<protein>
    <submittedName>
        <fullName evidence="8">Aminotransferase DegT</fullName>
    </submittedName>
</protein>
<dbReference type="AlphaFoldDB" id="A0A1E5NYM5"/>
<evidence type="ECO:0000256" key="7">
    <source>
        <dbReference type="PIRSR" id="PIRSR000390-2"/>
    </source>
</evidence>
<accession>A0A1E5NYM5</accession>
<dbReference type="PANTHER" id="PTHR30244">
    <property type="entry name" value="TRANSAMINASE"/>
    <property type="match status" value="1"/>
</dbReference>
<comment type="similarity">
    <text evidence="5">Belongs to the DegT/DnrJ/EryC1 family. L-glutamine:2-deoxy-scyllo-inosose/scyllo-inosose aminotransferase subfamily.</text>
</comment>
<keyword evidence="3 8" id="KW-0808">Transferase</keyword>
<dbReference type="Gene3D" id="3.90.1150.10">
    <property type="entry name" value="Aspartate Aminotransferase, domain 1"/>
    <property type="match status" value="1"/>
</dbReference>
<name>A0A1E5NYM5_9ACTN</name>
<reference evidence="8 9" key="1">
    <citation type="submission" date="2016-08" db="EMBL/GenBank/DDBJ databases">
        <title>Complete genome sequence of Streptomyces agglomeratus strain 6-3-2, a novel anti-MRSA actinomycete isolated from Wuli of Tebit, China.</title>
        <authorList>
            <person name="Chen X."/>
        </authorList>
    </citation>
    <scope>NUCLEOTIDE SEQUENCE [LARGE SCALE GENOMIC DNA]</scope>
    <source>
        <strain evidence="8 9">6-3-2</strain>
    </source>
</reference>
<gene>
    <name evidence="8" type="ORF">AS594_38265</name>
</gene>